<dbReference type="PANTHER" id="PTHR33119">
    <property type="entry name" value="IFI3P"/>
    <property type="match status" value="1"/>
</dbReference>
<name>A0AA40KBH9_9PEZI</name>
<dbReference type="AlphaFoldDB" id="A0AA40KBH9"/>
<dbReference type="Proteomes" id="UP001172155">
    <property type="component" value="Unassembled WGS sequence"/>
</dbReference>
<feature type="domain" description="DUF4246" evidence="2">
    <location>
        <begin position="72"/>
        <end position="510"/>
    </location>
</feature>
<gene>
    <name evidence="4" type="ORF">B0T18DRAFT_384999</name>
</gene>
<evidence type="ECO:0000313" key="5">
    <source>
        <dbReference type="Proteomes" id="UP001172155"/>
    </source>
</evidence>
<dbReference type="Pfam" id="PF14033">
    <property type="entry name" value="DUF4246"/>
    <property type="match status" value="1"/>
</dbReference>
<proteinExistence type="predicted"/>
<protein>
    <submittedName>
        <fullName evidence="4">Uncharacterized protein</fullName>
    </submittedName>
</protein>
<dbReference type="InterPro" id="IPR049192">
    <property type="entry name" value="DUF4246_C"/>
</dbReference>
<organism evidence="4 5">
    <name type="scientific">Schizothecium vesticola</name>
    <dbReference type="NCBI Taxonomy" id="314040"/>
    <lineage>
        <taxon>Eukaryota</taxon>
        <taxon>Fungi</taxon>
        <taxon>Dikarya</taxon>
        <taxon>Ascomycota</taxon>
        <taxon>Pezizomycotina</taxon>
        <taxon>Sordariomycetes</taxon>
        <taxon>Sordariomycetidae</taxon>
        <taxon>Sordariales</taxon>
        <taxon>Schizotheciaceae</taxon>
        <taxon>Schizothecium</taxon>
    </lineage>
</organism>
<evidence type="ECO:0000313" key="4">
    <source>
        <dbReference type="EMBL" id="KAK0752836.1"/>
    </source>
</evidence>
<keyword evidence="5" id="KW-1185">Reference proteome</keyword>
<dbReference type="PANTHER" id="PTHR33119:SF1">
    <property type="entry name" value="FE2OG DIOXYGENASE DOMAIN-CONTAINING PROTEIN"/>
    <property type="match status" value="1"/>
</dbReference>
<feature type="domain" description="DUF4246" evidence="3">
    <location>
        <begin position="15"/>
        <end position="46"/>
    </location>
</feature>
<accession>A0AA40KBH9</accession>
<evidence type="ECO:0000259" key="3">
    <source>
        <dbReference type="Pfam" id="PF21666"/>
    </source>
</evidence>
<evidence type="ECO:0000256" key="1">
    <source>
        <dbReference type="SAM" id="MobiDB-lite"/>
    </source>
</evidence>
<sequence>MADDGAAPRHGSPGVFMMIVMDRVTNDAGWHTKVFDDESVAHWRSEVLSWPQETFSPSIALPMDLQSMLSEHVFDFCIAELQCKARYFARTGLVFTLNAENNHIIKSDTIVPETVRQGLNLTFDMLVAEYKIGPSVYEKSYKGDAVVDPWLYPYYYGASAVIEDEVVGVADAVNQWAGKGSVWPSAAQDIAEGRVCFLNYGQPLPSNVAFGNDGTVKITSYVNNLHPEAHASAYPLLEKVISATLPAWDHSLYGYARVEERIIHQWSGLIRKDDLAQARFDIVPVIASNDPETGWERSTSSVSNVLSANNSEERDRKPICPEPVPCQPIIYGVEDTLRSRFGGTGLQIIIKMTSIELTPETPETAAPSPEWQSDALLTNEGIVASAVYCVESTNIKPPSIAFRMRTSPTQPDLRDRICYGTHQYAEEMYGTSFWPTPGQGHCIQSYGNVVLEQGRLVAYATSFQQRNSHIALQDEAKPGRCRLITLWLVDPTTSVISTANVPPQQLAWWAGAVLGGNGPKGSGGKMPPELLEVILRQLTEPRALPDAVKRLGLSERNFTTLTGHRGYCLPVELVEKIRQHQWGMFSTIDVLIFHNRNITWASTLWQFRHQASVLASGDDWNRRCTQSLPDRQLLFSPILRHQLHVLVANSSCQASDVRDKVYALLGMCSDDLRISGLTPDYSRPLGKFFDLVCEHLFGMVPISLKTCGTRHVVAMRGIGRVLGQVRYNVHQAQAGKYALDIEFTVNGLWSRIGPWYVRVPTVRQGDVFFIVPRARWPMIGRIVDDSLLIIATMASCEKRDEMGWRETNESFWSKNMNQGIYFRSPESWRKRMNGLFGSSDLWLLWDWPGTEPPHHRPEFFKDVFPSRDRLARCKSLAVMFWGLAWYEGAETATQASSKNSNRRRSTPKTSPNR</sequence>
<dbReference type="InterPro" id="IPR049207">
    <property type="entry name" value="DUF4246_N"/>
</dbReference>
<evidence type="ECO:0000259" key="2">
    <source>
        <dbReference type="Pfam" id="PF14033"/>
    </source>
</evidence>
<reference evidence="4" key="1">
    <citation type="submission" date="2023-06" db="EMBL/GenBank/DDBJ databases">
        <title>Genome-scale phylogeny and comparative genomics of the fungal order Sordariales.</title>
        <authorList>
            <consortium name="Lawrence Berkeley National Laboratory"/>
            <person name="Hensen N."/>
            <person name="Bonometti L."/>
            <person name="Westerberg I."/>
            <person name="Brannstrom I.O."/>
            <person name="Guillou S."/>
            <person name="Cros-Aarteil S."/>
            <person name="Calhoun S."/>
            <person name="Haridas S."/>
            <person name="Kuo A."/>
            <person name="Mondo S."/>
            <person name="Pangilinan J."/>
            <person name="Riley R."/>
            <person name="LaButti K."/>
            <person name="Andreopoulos B."/>
            <person name="Lipzen A."/>
            <person name="Chen C."/>
            <person name="Yanf M."/>
            <person name="Daum C."/>
            <person name="Ng V."/>
            <person name="Clum A."/>
            <person name="Steindorff A."/>
            <person name="Ohm R."/>
            <person name="Martin F."/>
            <person name="Silar P."/>
            <person name="Natvig D."/>
            <person name="Lalanne C."/>
            <person name="Gautier V."/>
            <person name="Ament-velasquez S.L."/>
            <person name="Kruys A."/>
            <person name="Hutchinson M.I."/>
            <person name="Powell A.J."/>
            <person name="Barry K."/>
            <person name="Miller A.N."/>
            <person name="Grigoriev I.V."/>
            <person name="Debuchy R."/>
            <person name="Gladieux P."/>
            <person name="Thoren M.H."/>
            <person name="Johannesson H."/>
        </authorList>
    </citation>
    <scope>NUCLEOTIDE SEQUENCE</scope>
    <source>
        <strain evidence="4">SMH3187-1</strain>
    </source>
</reference>
<feature type="region of interest" description="Disordered" evidence="1">
    <location>
        <begin position="894"/>
        <end position="913"/>
    </location>
</feature>
<comment type="caution">
    <text evidence="4">The sequence shown here is derived from an EMBL/GenBank/DDBJ whole genome shotgun (WGS) entry which is preliminary data.</text>
</comment>
<dbReference type="Pfam" id="PF21666">
    <property type="entry name" value="DUF4246_N"/>
    <property type="match status" value="1"/>
</dbReference>
<dbReference type="EMBL" id="JAUKUD010000001">
    <property type="protein sequence ID" value="KAK0752836.1"/>
    <property type="molecule type" value="Genomic_DNA"/>
</dbReference>
<dbReference type="InterPro" id="IPR025340">
    <property type="entry name" value="DUF4246"/>
</dbReference>